<accession>A0A8S4NPK5</accession>
<dbReference type="SUPFAM" id="SSF103481">
    <property type="entry name" value="Multidrug resistance efflux transporter EmrE"/>
    <property type="match status" value="2"/>
</dbReference>
<sequence length="304" mass="33541">MAGMGSIYSIMNSGRLVLVVILARIFLKERINFIKLFTVIISIAGIISVTQPDLIFQYVKSSVLLRRLWTDSASKIDDHITNTSTTTIGTTNICPTNSSIDTLNSSNGTTDVPESIPPIWQGYIIVFIDAVNVSIMTITTSTLIKKTTSSPEMFFSMSAVGMFLTGIGICFEGFKTPKNLHDVLCIIGFTVGSIGYNIGYIITMKLIPASLASILFTFTIVLGVILQYTIFKSSYSGHANILEILGCCLVIISILLIPVQNICLDENNKHKKATLQQVMIRTNKDMVLTKSKTFEFPQLYKSKY</sequence>
<dbReference type="PANTHER" id="PTHR22911">
    <property type="entry name" value="ACYL-MALONYL CONDENSING ENZYME-RELATED"/>
    <property type="match status" value="1"/>
</dbReference>
<dbReference type="OrthoDB" id="306876at2759"/>
<dbReference type="InterPro" id="IPR037185">
    <property type="entry name" value="EmrE-like"/>
</dbReference>
<feature type="transmembrane region" description="Helical" evidence="1">
    <location>
        <begin position="241"/>
        <end position="259"/>
    </location>
</feature>
<dbReference type="Proteomes" id="UP000749559">
    <property type="component" value="Unassembled WGS sequence"/>
</dbReference>
<feature type="transmembrane region" description="Helical" evidence="1">
    <location>
        <begin position="153"/>
        <end position="171"/>
    </location>
</feature>
<keyword evidence="3" id="KW-1185">Reference proteome</keyword>
<feature type="transmembrane region" description="Helical" evidence="1">
    <location>
        <begin position="39"/>
        <end position="59"/>
    </location>
</feature>
<name>A0A8S4NPK5_OWEFU</name>
<dbReference type="PANTHER" id="PTHR22911:SF137">
    <property type="entry name" value="SOLUTE CARRIER FAMILY 35 MEMBER G2-RELATED"/>
    <property type="match status" value="1"/>
</dbReference>
<reference evidence="2" key="1">
    <citation type="submission" date="2022-03" db="EMBL/GenBank/DDBJ databases">
        <authorList>
            <person name="Martin C."/>
        </authorList>
    </citation>
    <scope>NUCLEOTIDE SEQUENCE</scope>
</reference>
<proteinExistence type="predicted"/>
<keyword evidence="1" id="KW-0472">Membrane</keyword>
<organism evidence="2 3">
    <name type="scientific">Owenia fusiformis</name>
    <name type="common">Polychaete worm</name>
    <dbReference type="NCBI Taxonomy" id="6347"/>
    <lineage>
        <taxon>Eukaryota</taxon>
        <taxon>Metazoa</taxon>
        <taxon>Spiralia</taxon>
        <taxon>Lophotrochozoa</taxon>
        <taxon>Annelida</taxon>
        <taxon>Polychaeta</taxon>
        <taxon>Sedentaria</taxon>
        <taxon>Canalipalpata</taxon>
        <taxon>Sabellida</taxon>
        <taxon>Oweniida</taxon>
        <taxon>Oweniidae</taxon>
        <taxon>Owenia</taxon>
    </lineage>
</organism>
<protein>
    <submittedName>
        <fullName evidence="2">Uncharacterized protein</fullName>
    </submittedName>
</protein>
<gene>
    <name evidence="2" type="ORF">OFUS_LOCUS9101</name>
</gene>
<dbReference type="EMBL" id="CAIIXF020000005">
    <property type="protein sequence ID" value="CAH1782681.1"/>
    <property type="molecule type" value="Genomic_DNA"/>
</dbReference>
<feature type="transmembrane region" description="Helical" evidence="1">
    <location>
        <begin position="183"/>
        <end position="203"/>
    </location>
</feature>
<keyword evidence="1" id="KW-1133">Transmembrane helix</keyword>
<dbReference type="GO" id="GO:0016020">
    <property type="term" value="C:membrane"/>
    <property type="evidence" value="ECO:0007669"/>
    <property type="project" value="TreeGrafter"/>
</dbReference>
<dbReference type="Gene3D" id="1.10.3730.20">
    <property type="match status" value="1"/>
</dbReference>
<feature type="transmembrane region" description="Helical" evidence="1">
    <location>
        <begin position="6"/>
        <end position="27"/>
    </location>
</feature>
<comment type="caution">
    <text evidence="2">The sequence shown here is derived from an EMBL/GenBank/DDBJ whole genome shotgun (WGS) entry which is preliminary data.</text>
</comment>
<dbReference type="AlphaFoldDB" id="A0A8S4NPK5"/>
<feature type="transmembrane region" description="Helical" evidence="1">
    <location>
        <begin position="209"/>
        <end position="229"/>
    </location>
</feature>
<keyword evidence="1" id="KW-0812">Transmembrane</keyword>
<evidence type="ECO:0000313" key="3">
    <source>
        <dbReference type="Proteomes" id="UP000749559"/>
    </source>
</evidence>
<evidence type="ECO:0000313" key="2">
    <source>
        <dbReference type="EMBL" id="CAH1782681.1"/>
    </source>
</evidence>
<evidence type="ECO:0000256" key="1">
    <source>
        <dbReference type="SAM" id="Phobius"/>
    </source>
</evidence>